<name>A0A1J4KTG9_9EUKA</name>
<sequence>MISRLIFLLCILTAILYKLPKDSKKETRKKKNKKSSPNNKEQCFTKIQKINNYDSIYKNNENQQLYLGHHIATYLSTEVIAQKYCILKSLQDCDPQHHVNELINKSNSSNVGKPTECEGNKNRLYFQRYDNITISSSKYAEQEINEVVLYTPLSSLTMINSNHAFSSNMNLPSFPNLEQFIEREHEKLRTVLSQSMNNSFSGLHSRYSKPKVVTSIEEELLNNTKRSIIKKLIYSYYVLHSKGITHCNIHPKNILIIEQNDVETSTKQYIPFILNYCDSYLFQIKNFENINVMENDIYNIGILIYFILKGKYPDYYQITPNQQISNRIVLKNSHFQAFNNILSNCYHVDFHNPKYEMIDLLNDFLKAESKIAQISNKKIDDIEILKLFTMKIANDEKSRNHMEFFFDFLHTIFDNIYDVFNNRDNLLSNLKKWKNTIFSFIKENVISHFKQPYALLLEQLALFFRKGFVFGFFQNLPLSIHFYEMAIKIGNIPNTKLRFGEYLLWNFLHLNGNYQSKQLLEGLLIGDSVWRSKANLLLGISALFQEKNLQRATDYFSRVEPTSSFFISAESFLDYIKFEKNVSPSCEIVKQNRELGDTYARFLYALVLLKQKNPEGVNLMIERAYEGCELSFYFLIKICANDPNAIKILLPFLKQFMKNGFLNAFALYAKLLYEGKYYSKNELKAQAIVHMLRRCKYDETVFRFPVPEQPKENVGFISRILKKGKNKALNIVITILDVLLYLIWNFKEFLEEKRYDRKPIMRSIRVKVN</sequence>
<dbReference type="AlphaFoldDB" id="A0A1J4KTG9"/>
<proteinExistence type="predicted"/>
<feature type="chain" id="PRO_5013198775" description="Protein kinase domain-containing protein" evidence="1">
    <location>
        <begin position="18"/>
        <end position="769"/>
    </location>
</feature>
<keyword evidence="1" id="KW-0732">Signal</keyword>
<evidence type="ECO:0000313" key="3">
    <source>
        <dbReference type="Proteomes" id="UP000179807"/>
    </source>
</evidence>
<protein>
    <recommendedName>
        <fullName evidence="4">Protein kinase domain-containing protein</fullName>
    </recommendedName>
</protein>
<dbReference type="InterPro" id="IPR011009">
    <property type="entry name" value="Kinase-like_dom_sf"/>
</dbReference>
<keyword evidence="3" id="KW-1185">Reference proteome</keyword>
<accession>A0A1J4KTG9</accession>
<dbReference type="Proteomes" id="UP000179807">
    <property type="component" value="Unassembled WGS sequence"/>
</dbReference>
<gene>
    <name evidence="2" type="ORF">TRFO_15003</name>
</gene>
<reference evidence="2" key="1">
    <citation type="submission" date="2016-10" db="EMBL/GenBank/DDBJ databases">
        <authorList>
            <person name="Benchimol M."/>
            <person name="Almeida L.G."/>
            <person name="Vasconcelos A.T."/>
            <person name="Perreira-Neves A."/>
            <person name="Rosa I.A."/>
            <person name="Tasca T."/>
            <person name="Bogo M.R."/>
            <person name="de Souza W."/>
        </authorList>
    </citation>
    <scope>NUCLEOTIDE SEQUENCE [LARGE SCALE GENOMIC DNA]</scope>
    <source>
        <strain evidence="2">K</strain>
    </source>
</reference>
<dbReference type="Gene3D" id="1.10.510.10">
    <property type="entry name" value="Transferase(Phosphotransferase) domain 1"/>
    <property type="match status" value="1"/>
</dbReference>
<dbReference type="GeneID" id="94832848"/>
<dbReference type="VEuPathDB" id="TrichDB:TRFO_15003"/>
<dbReference type="RefSeq" id="XP_068367729.1">
    <property type="nucleotide sequence ID" value="XM_068498144.1"/>
</dbReference>
<evidence type="ECO:0000256" key="1">
    <source>
        <dbReference type="SAM" id="SignalP"/>
    </source>
</evidence>
<evidence type="ECO:0000313" key="2">
    <source>
        <dbReference type="EMBL" id="OHT14593.1"/>
    </source>
</evidence>
<organism evidence="2 3">
    <name type="scientific">Tritrichomonas foetus</name>
    <dbReference type="NCBI Taxonomy" id="1144522"/>
    <lineage>
        <taxon>Eukaryota</taxon>
        <taxon>Metamonada</taxon>
        <taxon>Parabasalia</taxon>
        <taxon>Tritrichomonadida</taxon>
        <taxon>Tritrichomonadidae</taxon>
        <taxon>Tritrichomonas</taxon>
    </lineage>
</organism>
<comment type="caution">
    <text evidence="2">The sequence shown here is derived from an EMBL/GenBank/DDBJ whole genome shotgun (WGS) entry which is preliminary data.</text>
</comment>
<dbReference type="SUPFAM" id="SSF56112">
    <property type="entry name" value="Protein kinase-like (PK-like)"/>
    <property type="match status" value="1"/>
</dbReference>
<feature type="signal peptide" evidence="1">
    <location>
        <begin position="1"/>
        <end position="17"/>
    </location>
</feature>
<dbReference type="EMBL" id="MLAK01000344">
    <property type="protein sequence ID" value="OHT14593.1"/>
    <property type="molecule type" value="Genomic_DNA"/>
</dbReference>
<evidence type="ECO:0008006" key="4">
    <source>
        <dbReference type="Google" id="ProtNLM"/>
    </source>
</evidence>